<protein>
    <recommendedName>
        <fullName evidence="3">TonB-dependent receptor-like beta-barrel domain-containing protein</fullName>
    </recommendedName>
</protein>
<name>A0AAW8LKX5_AGRTU</name>
<dbReference type="Proteomes" id="UP001265315">
    <property type="component" value="Unassembled WGS sequence"/>
</dbReference>
<organism evidence="1 2">
    <name type="scientific">Agrobacterium tumefaciens</name>
    <dbReference type="NCBI Taxonomy" id="358"/>
    <lineage>
        <taxon>Bacteria</taxon>
        <taxon>Pseudomonadati</taxon>
        <taxon>Pseudomonadota</taxon>
        <taxon>Alphaproteobacteria</taxon>
        <taxon>Hyphomicrobiales</taxon>
        <taxon>Rhizobiaceae</taxon>
        <taxon>Rhizobium/Agrobacterium group</taxon>
        <taxon>Agrobacterium</taxon>
        <taxon>Agrobacterium tumefaciens complex</taxon>
    </lineage>
</organism>
<evidence type="ECO:0000313" key="2">
    <source>
        <dbReference type="Proteomes" id="UP001265315"/>
    </source>
</evidence>
<dbReference type="AlphaFoldDB" id="A0AAW8LKX5"/>
<evidence type="ECO:0000313" key="1">
    <source>
        <dbReference type="EMBL" id="MDR6701611.1"/>
    </source>
</evidence>
<dbReference type="RefSeq" id="WP_209689076.1">
    <property type="nucleotide sequence ID" value="NZ_JAGIPM010000001.1"/>
</dbReference>
<dbReference type="EMBL" id="JAVDSW010000001">
    <property type="protein sequence ID" value="MDR6701611.1"/>
    <property type="molecule type" value="Genomic_DNA"/>
</dbReference>
<comment type="caution">
    <text evidence="1">The sequence shown here is derived from an EMBL/GenBank/DDBJ whole genome shotgun (WGS) entry which is preliminary data.</text>
</comment>
<proteinExistence type="predicted"/>
<gene>
    <name evidence="1" type="ORF">J2W61_001439</name>
</gene>
<evidence type="ECO:0008006" key="3">
    <source>
        <dbReference type="Google" id="ProtNLM"/>
    </source>
</evidence>
<sequence length="104" mass="11465">MNPVPGAGETVAFEYVSNKWVRGSDGTPKTSFTADSDTVRIDADLLKLGVKWRYQKAIGGDWQGDFQEYREQLKLRFGVDNAQGIIDMGGNGNLLPGDVRITKD</sequence>
<reference evidence="1" key="1">
    <citation type="submission" date="2023-07" db="EMBL/GenBank/DDBJ databases">
        <title>Sorghum-associated microbial communities from plants grown in Nebraska, USA.</title>
        <authorList>
            <person name="Schachtman D."/>
        </authorList>
    </citation>
    <scope>NUCLEOTIDE SEQUENCE</scope>
    <source>
        <strain evidence="1">1457</strain>
    </source>
</reference>
<accession>A0AAW8LKX5</accession>